<dbReference type="PROSITE" id="PS51202">
    <property type="entry name" value="RCK_C"/>
    <property type="match status" value="2"/>
</dbReference>
<comment type="caution">
    <text evidence="9">The sequence shown here is derived from an EMBL/GenBank/DDBJ whole genome shotgun (WGS) entry which is preliminary data.</text>
</comment>
<dbReference type="AlphaFoldDB" id="A0A399RE18"/>
<evidence type="ECO:0000259" key="8">
    <source>
        <dbReference type="PROSITE" id="PS51202"/>
    </source>
</evidence>
<feature type="domain" description="RCK N-terminal" evidence="7">
    <location>
        <begin position="233"/>
        <end position="351"/>
    </location>
</feature>
<dbReference type="PRINTS" id="PR00335">
    <property type="entry name" value="KUPTAKETRKA"/>
</dbReference>
<dbReference type="Pfam" id="PF02080">
    <property type="entry name" value="TrkA_C"/>
    <property type="match status" value="1"/>
</dbReference>
<dbReference type="InterPro" id="IPR003148">
    <property type="entry name" value="RCK_N"/>
</dbReference>
<keyword evidence="2" id="KW-0813">Transport</keyword>
<dbReference type="EMBL" id="QWFX01000013">
    <property type="protein sequence ID" value="RIJ28135.1"/>
    <property type="molecule type" value="Genomic_DNA"/>
</dbReference>
<dbReference type="SUPFAM" id="SSF116726">
    <property type="entry name" value="TrkA C-terminal domain-like"/>
    <property type="match status" value="2"/>
</dbReference>
<feature type="domain" description="RCK C-terminal" evidence="8">
    <location>
        <begin position="371"/>
        <end position="452"/>
    </location>
</feature>
<dbReference type="NCBIfam" id="NF007039">
    <property type="entry name" value="PRK09496.3-2"/>
    <property type="match status" value="1"/>
</dbReference>
<evidence type="ECO:0000256" key="1">
    <source>
        <dbReference type="ARBA" id="ARBA00017378"/>
    </source>
</evidence>
<dbReference type="InterPro" id="IPR006037">
    <property type="entry name" value="RCK_C"/>
</dbReference>
<dbReference type="PROSITE" id="PS51201">
    <property type="entry name" value="RCK_N"/>
    <property type="match status" value="2"/>
</dbReference>
<dbReference type="PANTHER" id="PTHR43833:SF5">
    <property type="entry name" value="TRK SYSTEM POTASSIUM UPTAKE PROTEIN TRKA"/>
    <property type="match status" value="1"/>
</dbReference>
<organism evidence="9 10">
    <name type="scientific">Henriciella mobilis</name>
    <dbReference type="NCBI Taxonomy" id="2305467"/>
    <lineage>
        <taxon>Bacteria</taxon>
        <taxon>Pseudomonadati</taxon>
        <taxon>Pseudomonadota</taxon>
        <taxon>Alphaproteobacteria</taxon>
        <taxon>Hyphomonadales</taxon>
        <taxon>Hyphomonadaceae</taxon>
        <taxon>Henriciella</taxon>
    </lineage>
</organism>
<evidence type="ECO:0000256" key="4">
    <source>
        <dbReference type="ARBA" id="ARBA00022958"/>
    </source>
</evidence>
<keyword evidence="3" id="KW-0633">Potassium transport</keyword>
<dbReference type="NCBIfam" id="NF007031">
    <property type="entry name" value="PRK09496.1-2"/>
    <property type="match status" value="1"/>
</dbReference>
<gene>
    <name evidence="9" type="primary">trkA</name>
    <name evidence="9" type="ORF">D1223_12025</name>
</gene>
<dbReference type="Pfam" id="PF02254">
    <property type="entry name" value="TrkA_N"/>
    <property type="match status" value="2"/>
</dbReference>
<evidence type="ECO:0000313" key="9">
    <source>
        <dbReference type="EMBL" id="RIJ28135.1"/>
    </source>
</evidence>
<dbReference type="Gene3D" id="3.40.50.720">
    <property type="entry name" value="NAD(P)-binding Rossmann-like Domain"/>
    <property type="match status" value="2"/>
</dbReference>
<dbReference type="GO" id="GO:0015079">
    <property type="term" value="F:potassium ion transmembrane transporter activity"/>
    <property type="evidence" value="ECO:0007669"/>
    <property type="project" value="InterPro"/>
</dbReference>
<dbReference type="NCBIfam" id="NF007032">
    <property type="entry name" value="PRK09496.1-4"/>
    <property type="match status" value="1"/>
</dbReference>
<dbReference type="Proteomes" id="UP000266385">
    <property type="component" value="Unassembled WGS sequence"/>
</dbReference>
<dbReference type="OrthoDB" id="9775180at2"/>
<name>A0A399RE18_9PROT</name>
<dbReference type="GO" id="GO:0005886">
    <property type="term" value="C:plasma membrane"/>
    <property type="evidence" value="ECO:0007669"/>
    <property type="project" value="InterPro"/>
</dbReference>
<dbReference type="InterPro" id="IPR050721">
    <property type="entry name" value="Trk_Ktr_HKT_K-transport"/>
</dbReference>
<dbReference type="RefSeq" id="WP_119376670.1">
    <property type="nucleotide sequence ID" value="NZ_QWFX01000013.1"/>
</dbReference>
<accession>A0A399RE18</accession>
<dbReference type="PANTHER" id="PTHR43833">
    <property type="entry name" value="POTASSIUM CHANNEL PROTEIN 2-RELATED-RELATED"/>
    <property type="match status" value="1"/>
</dbReference>
<evidence type="ECO:0000313" key="10">
    <source>
        <dbReference type="Proteomes" id="UP000266385"/>
    </source>
</evidence>
<reference evidence="9 10" key="1">
    <citation type="submission" date="2018-08" db="EMBL/GenBank/DDBJ databases">
        <title>Henriciella mobilis sp. nov., isolated from seawater.</title>
        <authorList>
            <person name="Cheng H."/>
            <person name="Wu Y.-H."/>
            <person name="Xu X.-W."/>
            <person name="Guo L.-L."/>
        </authorList>
    </citation>
    <scope>NUCLEOTIDE SEQUENCE [LARGE SCALE GENOMIC DNA]</scope>
    <source>
        <strain evidence="9 10">JN25</strain>
    </source>
</reference>
<keyword evidence="6" id="KW-0406">Ion transport</keyword>
<evidence type="ECO:0000256" key="5">
    <source>
        <dbReference type="ARBA" id="ARBA00023027"/>
    </source>
</evidence>
<dbReference type="InterPro" id="IPR006036">
    <property type="entry name" value="K_uptake_TrkA"/>
</dbReference>
<protein>
    <recommendedName>
        <fullName evidence="1">Trk system potassium uptake protein TrkA</fullName>
    </recommendedName>
</protein>
<feature type="domain" description="RCK N-terminal" evidence="7">
    <location>
        <begin position="1"/>
        <end position="124"/>
    </location>
</feature>
<keyword evidence="10" id="KW-1185">Reference proteome</keyword>
<keyword evidence="5" id="KW-0520">NAD</keyword>
<sequence length="457" mass="49533">MHVIICGAGRVGQGIARRLARENHHIIMVDQDERLIDLVQTELDVRALRGHAGHPEVLKAAGADTCDMIIAVTYSDEINMVICQVADTLFSVPNKIARVRAQQYLQPGWRSLFSREGLGIDLVISPEIEVGDAILQRFKTPGAVMSVNFGRSDVQLVGLEVQEDSPVLDTALDQIQGLFPSLNARVVGISRAGTVFAPRGNDNLLVGDTAYVAVLKSHAHRLNSIFNRPEADMRRVVVVGGGNVGLYVAAGLEKQSDVRVRVIESNIDQAEAAVSRLNRTIVINGDGLSRNILEEADAPTADLVIATTHDDKANILISKLAKQLGAKRSLALVNAPELARLAREMGVDAVLDPKALTVSRILMKMRRGRILALQSLEDGAAEIAEGVTLETSPLIGKSLGYDALPKGITAAAILRENEVIFAGPDVRPRANDHVLLFYEQSLTSKVEQFFRVSADFF</sequence>
<dbReference type="SUPFAM" id="SSF51735">
    <property type="entry name" value="NAD(P)-binding Rossmann-fold domains"/>
    <property type="match status" value="2"/>
</dbReference>
<feature type="domain" description="RCK C-terminal" evidence="8">
    <location>
        <begin position="144"/>
        <end position="228"/>
    </location>
</feature>
<keyword evidence="4" id="KW-0630">Potassium</keyword>
<dbReference type="InterPro" id="IPR036721">
    <property type="entry name" value="RCK_C_sf"/>
</dbReference>
<evidence type="ECO:0000259" key="7">
    <source>
        <dbReference type="PROSITE" id="PS51201"/>
    </source>
</evidence>
<evidence type="ECO:0000256" key="3">
    <source>
        <dbReference type="ARBA" id="ARBA00022538"/>
    </source>
</evidence>
<dbReference type="InterPro" id="IPR036291">
    <property type="entry name" value="NAD(P)-bd_dom_sf"/>
</dbReference>
<dbReference type="Gene3D" id="3.30.70.1450">
    <property type="entry name" value="Regulator of K+ conductance, C-terminal domain"/>
    <property type="match status" value="2"/>
</dbReference>
<proteinExistence type="predicted"/>
<evidence type="ECO:0000256" key="2">
    <source>
        <dbReference type="ARBA" id="ARBA00022448"/>
    </source>
</evidence>
<evidence type="ECO:0000256" key="6">
    <source>
        <dbReference type="ARBA" id="ARBA00023065"/>
    </source>
</evidence>